<reference evidence="9" key="1">
    <citation type="submission" date="2020-07" db="EMBL/GenBank/DDBJ databases">
        <title>Metabolic diversity and evolutionary history of the archaeal phylum ###Micrarchaeota### uncovered from a freshwater lake metagenome.</title>
        <authorList>
            <person name="Kadnikov V.V."/>
            <person name="Savvichev A.S."/>
            <person name="Mardanov A.V."/>
            <person name="Beletsky A.V."/>
            <person name="Chupakov A.V."/>
            <person name="Kokryatskaya N.M."/>
            <person name="Pimenov N.V."/>
            <person name="Ravin N.V."/>
        </authorList>
    </citation>
    <scope>NUCLEOTIDE SEQUENCE [LARGE SCALE GENOMIC DNA]</scope>
</reference>
<dbReference type="CDD" id="cd00401">
    <property type="entry name" value="SAHH"/>
    <property type="match status" value="1"/>
</dbReference>
<dbReference type="InterPro" id="IPR020082">
    <property type="entry name" value="S-Ado-L-homoCys_hydrolase_CS"/>
</dbReference>
<feature type="binding site" evidence="5">
    <location>
        <position position="349"/>
    </location>
    <ligand>
        <name>NAD(+)</name>
        <dbReference type="ChEBI" id="CHEBI:57540"/>
    </ligand>
</feature>
<dbReference type="Pfam" id="PF00670">
    <property type="entry name" value="AdoHcyase_NAD"/>
    <property type="match status" value="1"/>
</dbReference>
<dbReference type="Gene3D" id="3.40.50.720">
    <property type="entry name" value="NAD(P)-binding Rossmann-like Domain"/>
    <property type="match status" value="1"/>
</dbReference>
<evidence type="ECO:0000256" key="6">
    <source>
        <dbReference type="RuleBase" id="RU004166"/>
    </source>
</evidence>
<dbReference type="InterPro" id="IPR042172">
    <property type="entry name" value="Adenosylhomocyst_ase-like_sf"/>
</dbReference>
<accession>A0A7D5XK24</accession>
<keyword evidence="2" id="KW-0554">One-carbon metabolism</keyword>
<feature type="domain" description="S-adenosyl-L-homocysteine hydrolase NAD binding" evidence="7">
    <location>
        <begin position="183"/>
        <end position="355"/>
    </location>
</feature>
<dbReference type="InterPro" id="IPR000043">
    <property type="entry name" value="Adenosylhomocysteinase-like"/>
</dbReference>
<evidence type="ECO:0000256" key="3">
    <source>
        <dbReference type="ARBA" id="ARBA00023027"/>
    </source>
</evidence>
<dbReference type="KEGG" id="flt:Sv326_0995"/>
<dbReference type="Pfam" id="PF05221">
    <property type="entry name" value="AdoHcyase"/>
    <property type="match status" value="2"/>
</dbReference>
<protein>
    <recommendedName>
        <fullName evidence="4">Adenosylhomocysteinase</fullName>
        <ecNumber evidence="4">3.13.2.1</ecNumber>
    </recommendedName>
</protein>
<feature type="binding site" evidence="5">
    <location>
        <begin position="302"/>
        <end position="304"/>
    </location>
    <ligand>
        <name>NAD(+)</name>
        <dbReference type="ChEBI" id="CHEBI:57540"/>
    </ligand>
</feature>
<dbReference type="GO" id="GO:0005829">
    <property type="term" value="C:cytosol"/>
    <property type="evidence" value="ECO:0007669"/>
    <property type="project" value="TreeGrafter"/>
</dbReference>
<feature type="binding site" evidence="5">
    <location>
        <begin position="149"/>
        <end position="151"/>
    </location>
    <ligand>
        <name>NAD(+)</name>
        <dbReference type="ChEBI" id="CHEBI:57540"/>
    </ligand>
</feature>
<dbReference type="GO" id="GO:0033353">
    <property type="term" value="P:S-adenosylmethionine cycle"/>
    <property type="evidence" value="ECO:0007669"/>
    <property type="project" value="TreeGrafter"/>
</dbReference>
<dbReference type="InterPro" id="IPR015878">
    <property type="entry name" value="Ado_hCys_hydrolase_NAD-bd"/>
</dbReference>
<dbReference type="SUPFAM" id="SSF51735">
    <property type="entry name" value="NAD(P)-binding Rossmann-fold domains"/>
    <property type="match status" value="1"/>
</dbReference>
<dbReference type="PANTHER" id="PTHR23420">
    <property type="entry name" value="ADENOSYLHOMOCYSTEINASE"/>
    <property type="match status" value="1"/>
</dbReference>
<dbReference type="AlphaFoldDB" id="A0A7D5XK24"/>
<dbReference type="GO" id="GO:0004013">
    <property type="term" value="F:adenosylhomocysteinase activity"/>
    <property type="evidence" value="ECO:0007669"/>
    <property type="project" value="UniProtKB-UniRule"/>
</dbReference>
<keyword evidence="8" id="KW-0378">Hydrolase</keyword>
<evidence type="ECO:0000313" key="9">
    <source>
        <dbReference type="Proteomes" id="UP000510821"/>
    </source>
</evidence>
<comment type="cofactor">
    <cofactor evidence="5">
        <name>NAD(+)</name>
        <dbReference type="ChEBI" id="CHEBI:57540"/>
    </cofactor>
    <text evidence="5">Binds 1 NAD(+) per subunit.</text>
</comment>
<name>A0A7D5XK24_FERL1</name>
<evidence type="ECO:0000313" key="8">
    <source>
        <dbReference type="EMBL" id="QLJ53170.1"/>
    </source>
</evidence>
<sequence length="428" mass="47047">MSRIKDAGLSKEGKEELEWARENMPMLALIAESFEKEKPFKGLSIGVCLHLEKKTGILLETLMKGGARVAAASCNPLTTDDRVAAALAGKGVDVYAWAGENEKEYYENINRVLDHEPQLLIDDGCDQIFTVHTKRKELIGRIRGACEETTTGVNRLRAMEKEGKLKLPVIAVNDAYSKFLFDNRFGTAQSTVEAIMRATNKLIAGKTVVVVGFGSCGRGISERMRGLGANVTVVEVLGRLTSESGPAGQHKALEALYSGFRVMSMEEAAREGDIFITSTGNINVIAKKHFEKMKSGAILANAGHFNNEIDTNGLEQLSKRREKVKENVERFTLRDGRKLYLLSEGRLVNLARPSGQGHPIEIMDGSFAIQALSLEFISRSGKLPNKVIPVPREIDDKIAELALAVKGIKLSNPTKEQQNYARSWEEGT</sequence>
<proteinExistence type="inferred from homology"/>
<dbReference type="Gene3D" id="3.40.50.1480">
    <property type="entry name" value="Adenosylhomocysteinase-like"/>
    <property type="match status" value="1"/>
</dbReference>
<evidence type="ECO:0000259" key="7">
    <source>
        <dbReference type="SMART" id="SM00997"/>
    </source>
</evidence>
<dbReference type="EC" id="3.13.2.1" evidence="4"/>
<dbReference type="PIRSF" id="PIRSF001109">
    <property type="entry name" value="Ad_hcy_hydrolase"/>
    <property type="match status" value="1"/>
</dbReference>
<feature type="binding site" evidence="5">
    <location>
        <begin position="214"/>
        <end position="219"/>
    </location>
    <ligand>
        <name>NAD(+)</name>
        <dbReference type="ChEBI" id="CHEBI:57540"/>
    </ligand>
</feature>
<dbReference type="PROSITE" id="PS00739">
    <property type="entry name" value="ADOHCYASE_2"/>
    <property type="match status" value="1"/>
</dbReference>
<feature type="binding site" evidence="5">
    <location>
        <position position="358"/>
    </location>
    <ligand>
        <name>NAD(+)</name>
        <dbReference type="ChEBI" id="CHEBI:57540"/>
    </ligand>
</feature>
<evidence type="ECO:0000256" key="2">
    <source>
        <dbReference type="ARBA" id="ARBA00022563"/>
    </source>
</evidence>
<dbReference type="NCBIfam" id="TIGR00936">
    <property type="entry name" value="ahcY"/>
    <property type="match status" value="1"/>
</dbReference>
<dbReference type="Proteomes" id="UP000510821">
    <property type="component" value="Chromosome"/>
</dbReference>
<dbReference type="PANTHER" id="PTHR23420:SF0">
    <property type="entry name" value="ADENOSYLHOMOCYSTEINASE"/>
    <property type="match status" value="1"/>
</dbReference>
<feature type="binding site" evidence="5">
    <location>
        <position position="235"/>
    </location>
    <ligand>
        <name>NAD(+)</name>
        <dbReference type="ChEBI" id="CHEBI:57540"/>
    </ligand>
</feature>
<dbReference type="SMART" id="SM00996">
    <property type="entry name" value="AdoHcyase"/>
    <property type="match status" value="1"/>
</dbReference>
<dbReference type="GO" id="GO:0006730">
    <property type="term" value="P:one-carbon metabolic process"/>
    <property type="evidence" value="ECO:0007669"/>
    <property type="project" value="UniProtKB-UniRule"/>
</dbReference>
<evidence type="ECO:0000256" key="1">
    <source>
        <dbReference type="ARBA" id="ARBA00007122"/>
    </source>
</evidence>
<keyword evidence="3 5" id="KW-0520">NAD</keyword>
<dbReference type="NCBIfam" id="NF004005">
    <property type="entry name" value="PRK05476.2-3"/>
    <property type="match status" value="1"/>
</dbReference>
<evidence type="ECO:0000256" key="4">
    <source>
        <dbReference type="NCBIfam" id="TIGR00936"/>
    </source>
</evidence>
<gene>
    <name evidence="8" type="ORF">Sv326_0995</name>
</gene>
<dbReference type="SUPFAM" id="SSF52283">
    <property type="entry name" value="Formate/glycerate dehydrogenase catalytic domain-like"/>
    <property type="match status" value="1"/>
</dbReference>
<evidence type="ECO:0000256" key="5">
    <source>
        <dbReference type="PIRSR" id="PIRSR001109-2"/>
    </source>
</evidence>
<organism evidence="8 9">
    <name type="scientific">Fermentimicrarchaeum limneticum</name>
    <dbReference type="NCBI Taxonomy" id="2795018"/>
    <lineage>
        <taxon>Archaea</taxon>
        <taxon>Candidatus Micrarchaeota</taxon>
        <taxon>Candidatus Fermentimicrarchaeales</taxon>
        <taxon>Candidatus Fermentimicrarchaeaceae</taxon>
        <taxon>Candidatus Fermentimicrarchaeum</taxon>
    </lineage>
</organism>
<comment type="similarity">
    <text evidence="1 6">Belongs to the adenosylhomocysteinase family.</text>
</comment>
<dbReference type="EMBL" id="CP058998">
    <property type="protein sequence ID" value="QLJ53170.1"/>
    <property type="molecule type" value="Genomic_DNA"/>
</dbReference>
<dbReference type="InterPro" id="IPR036291">
    <property type="entry name" value="NAD(P)-bd_dom_sf"/>
</dbReference>
<dbReference type="SMART" id="SM00997">
    <property type="entry name" value="AdoHcyase_NAD"/>
    <property type="match status" value="1"/>
</dbReference>